<dbReference type="STRING" id="75743.A0A401Q063"/>
<accession>A0A401Q063</accession>
<keyword evidence="1" id="KW-0812">Transmembrane</keyword>
<sequence length="137" mass="15379">MVTMCPDGSRGYYLLLAGLCLFAASCFQSEDASPSLLAWLFCRLLFYSALCLSSLLLGSLLVLSKQSRLKPLRFPRERDRSPGAPQLLRQITGHLSGNSSESVQTRRVVLSHNMDKALKEGMFVFDNPRMVFVFKEK</sequence>
<keyword evidence="1" id="KW-1133">Transmembrane helix</keyword>
<evidence type="ECO:0000313" key="3">
    <source>
        <dbReference type="Proteomes" id="UP000288216"/>
    </source>
</evidence>
<keyword evidence="1" id="KW-0472">Membrane</keyword>
<dbReference type="AlphaFoldDB" id="A0A401Q063"/>
<keyword evidence="3" id="KW-1185">Reference proteome</keyword>
<evidence type="ECO:0000313" key="2">
    <source>
        <dbReference type="EMBL" id="GCB78730.1"/>
    </source>
</evidence>
<comment type="caution">
    <text evidence="2">The sequence shown here is derived from an EMBL/GenBank/DDBJ whole genome shotgun (WGS) entry which is preliminary data.</text>
</comment>
<name>A0A401Q063_SCYTO</name>
<evidence type="ECO:0000256" key="1">
    <source>
        <dbReference type="SAM" id="Phobius"/>
    </source>
</evidence>
<gene>
    <name evidence="2" type="ORF">scyTo_0019449</name>
</gene>
<organism evidence="2 3">
    <name type="scientific">Scyliorhinus torazame</name>
    <name type="common">Cloudy catshark</name>
    <name type="synonym">Catulus torazame</name>
    <dbReference type="NCBI Taxonomy" id="75743"/>
    <lineage>
        <taxon>Eukaryota</taxon>
        <taxon>Metazoa</taxon>
        <taxon>Chordata</taxon>
        <taxon>Craniata</taxon>
        <taxon>Vertebrata</taxon>
        <taxon>Chondrichthyes</taxon>
        <taxon>Elasmobranchii</taxon>
        <taxon>Galeomorphii</taxon>
        <taxon>Galeoidea</taxon>
        <taxon>Carcharhiniformes</taxon>
        <taxon>Scyliorhinidae</taxon>
        <taxon>Scyliorhinus</taxon>
    </lineage>
</organism>
<dbReference type="EMBL" id="BFAA01014477">
    <property type="protein sequence ID" value="GCB78730.1"/>
    <property type="molecule type" value="Genomic_DNA"/>
</dbReference>
<reference evidence="2 3" key="1">
    <citation type="journal article" date="2018" name="Nat. Ecol. Evol.">
        <title>Shark genomes provide insights into elasmobranch evolution and the origin of vertebrates.</title>
        <authorList>
            <person name="Hara Y"/>
            <person name="Yamaguchi K"/>
            <person name="Onimaru K"/>
            <person name="Kadota M"/>
            <person name="Koyanagi M"/>
            <person name="Keeley SD"/>
            <person name="Tatsumi K"/>
            <person name="Tanaka K"/>
            <person name="Motone F"/>
            <person name="Kageyama Y"/>
            <person name="Nozu R"/>
            <person name="Adachi N"/>
            <person name="Nishimura O"/>
            <person name="Nakagawa R"/>
            <person name="Tanegashima C"/>
            <person name="Kiyatake I"/>
            <person name="Matsumoto R"/>
            <person name="Murakumo K"/>
            <person name="Nishida K"/>
            <person name="Terakita A"/>
            <person name="Kuratani S"/>
            <person name="Sato K"/>
            <person name="Hyodo S Kuraku.S."/>
        </authorList>
    </citation>
    <scope>NUCLEOTIDE SEQUENCE [LARGE SCALE GENOMIC DNA]</scope>
</reference>
<proteinExistence type="predicted"/>
<dbReference type="Proteomes" id="UP000288216">
    <property type="component" value="Unassembled WGS sequence"/>
</dbReference>
<protein>
    <submittedName>
        <fullName evidence="2">Uncharacterized protein</fullName>
    </submittedName>
</protein>
<feature type="transmembrane region" description="Helical" evidence="1">
    <location>
        <begin position="44"/>
        <end position="63"/>
    </location>
</feature>